<name>Q2KUK4_BORA1</name>
<accession>Q2KUK4</accession>
<dbReference type="InterPro" id="IPR014032">
    <property type="entry name" value="Peptidase_A24A_bac"/>
</dbReference>
<dbReference type="HOGENOM" id="CLU_057101_0_0_4"/>
<feature type="transmembrane region" description="Helical" evidence="3">
    <location>
        <begin position="149"/>
        <end position="168"/>
    </location>
</feature>
<reference evidence="5 6" key="1">
    <citation type="journal article" date="2006" name="J. Bacteriol.">
        <title>Comparison of the genome sequence of the poultry pathogen Bordetella avium with those of B. bronchiseptica, B. pertussis, and B. parapertussis reveals extensive diversity in surface structures associated with host interaction.</title>
        <authorList>
            <person name="Sebaihia M."/>
            <person name="Preston A."/>
            <person name="Maskell D.J."/>
            <person name="Kuzmiak H."/>
            <person name="Connell T.D."/>
            <person name="King N.D."/>
            <person name="Orndorff P.E."/>
            <person name="Miyamoto D.M."/>
            <person name="Thomson N.R."/>
            <person name="Harris D."/>
            <person name="Goble A."/>
            <person name="Lord A."/>
            <person name="Murphy L."/>
            <person name="Quail M.A."/>
            <person name="Rutter S."/>
            <person name="Squares R."/>
            <person name="Squares S."/>
            <person name="Woodward J."/>
            <person name="Parkhill J."/>
            <person name="Temple L.M."/>
        </authorList>
    </citation>
    <scope>NUCLEOTIDE SEQUENCE [LARGE SCALE GENOMIC DNA]</scope>
    <source>
        <strain evidence="5 6">197N</strain>
    </source>
</reference>
<dbReference type="EC" id="3.4.23.43" evidence="5"/>
<dbReference type="eggNOG" id="COG1989">
    <property type="taxonomic scope" value="Bacteria"/>
</dbReference>
<keyword evidence="3" id="KW-0472">Membrane</keyword>
<dbReference type="PANTHER" id="PTHR30487:SF0">
    <property type="entry name" value="PREPILIN LEADER PEPTIDASE_N-METHYLTRANSFERASE-RELATED"/>
    <property type="match status" value="1"/>
</dbReference>
<evidence type="ECO:0000256" key="2">
    <source>
        <dbReference type="RuleBase" id="RU003793"/>
    </source>
</evidence>
<dbReference type="STRING" id="360910.BAV3046"/>
<organism evidence="5 6">
    <name type="scientific">Bordetella avium (strain 197N)</name>
    <dbReference type="NCBI Taxonomy" id="360910"/>
    <lineage>
        <taxon>Bacteria</taxon>
        <taxon>Pseudomonadati</taxon>
        <taxon>Pseudomonadota</taxon>
        <taxon>Betaproteobacteria</taxon>
        <taxon>Burkholderiales</taxon>
        <taxon>Alcaligenaceae</taxon>
        <taxon>Bordetella</taxon>
    </lineage>
</organism>
<dbReference type="EMBL" id="AM167904">
    <property type="protein sequence ID" value="CAJ50656.1"/>
    <property type="molecule type" value="Genomic_DNA"/>
</dbReference>
<gene>
    <name evidence="5" type="ordered locus">BAV3046</name>
</gene>
<dbReference type="GO" id="GO:0004190">
    <property type="term" value="F:aspartic-type endopeptidase activity"/>
    <property type="evidence" value="ECO:0007669"/>
    <property type="project" value="UniProtKB-EC"/>
</dbReference>
<dbReference type="KEGG" id="bav:BAV3046"/>
<proteinExistence type="inferred from homology"/>
<evidence type="ECO:0000313" key="6">
    <source>
        <dbReference type="Proteomes" id="UP000001977"/>
    </source>
</evidence>
<dbReference type="InterPro" id="IPR000045">
    <property type="entry name" value="Prepilin_IV_endopep_pep"/>
</dbReference>
<evidence type="ECO:0000256" key="3">
    <source>
        <dbReference type="SAM" id="Phobius"/>
    </source>
</evidence>
<dbReference type="InterPro" id="IPR050882">
    <property type="entry name" value="Prepilin_peptidase/N-MTase"/>
</dbReference>
<feature type="transmembrane region" description="Helical" evidence="3">
    <location>
        <begin position="94"/>
        <end position="117"/>
    </location>
</feature>
<dbReference type="GO" id="GO:0005886">
    <property type="term" value="C:plasma membrane"/>
    <property type="evidence" value="ECO:0007669"/>
    <property type="project" value="TreeGrafter"/>
</dbReference>
<keyword evidence="6" id="KW-1185">Reference proteome</keyword>
<dbReference type="GO" id="GO:0006465">
    <property type="term" value="P:signal peptide processing"/>
    <property type="evidence" value="ECO:0007669"/>
    <property type="project" value="TreeGrafter"/>
</dbReference>
<dbReference type="MEROPS" id="A24.A10"/>
<protein>
    <submittedName>
        <fullName evidence="5">Type 4 prepilin-like protein leader peptide processing enzyme</fullName>
        <ecNumber evidence="5">3.4.23.43</ecNumber>
    </submittedName>
</protein>
<evidence type="ECO:0000259" key="4">
    <source>
        <dbReference type="Pfam" id="PF01478"/>
    </source>
</evidence>
<feature type="transmembrane region" description="Helical" evidence="3">
    <location>
        <begin position="229"/>
        <end position="248"/>
    </location>
</feature>
<keyword evidence="5" id="KW-0378">Hydrolase</keyword>
<evidence type="ECO:0000256" key="1">
    <source>
        <dbReference type="ARBA" id="ARBA00005801"/>
    </source>
</evidence>
<feature type="transmembrane region" description="Helical" evidence="3">
    <location>
        <begin position="20"/>
        <end position="44"/>
    </location>
</feature>
<comment type="similarity">
    <text evidence="1 2">Belongs to the peptidase A24 family.</text>
</comment>
<dbReference type="PANTHER" id="PTHR30487">
    <property type="entry name" value="TYPE 4 PREPILIN-LIKE PROTEINS LEADER PEPTIDE-PROCESSING ENZYME"/>
    <property type="match status" value="1"/>
</dbReference>
<dbReference type="Gene3D" id="1.20.120.1220">
    <property type="match status" value="1"/>
</dbReference>
<feature type="transmembrane region" description="Helical" evidence="3">
    <location>
        <begin position="189"/>
        <end position="217"/>
    </location>
</feature>
<keyword evidence="3" id="KW-1133">Transmembrane helix</keyword>
<dbReference type="AlphaFoldDB" id="Q2KUK4"/>
<dbReference type="Pfam" id="PF01478">
    <property type="entry name" value="Peptidase_A24"/>
    <property type="match status" value="1"/>
</dbReference>
<dbReference type="Proteomes" id="UP000001977">
    <property type="component" value="Chromosome"/>
</dbReference>
<feature type="domain" description="Prepilin type IV endopeptidase peptidase" evidence="4">
    <location>
        <begin position="108"/>
        <end position="216"/>
    </location>
</feature>
<dbReference type="PRINTS" id="PR00864">
    <property type="entry name" value="PREPILNPTASE"/>
</dbReference>
<evidence type="ECO:0000313" key="5">
    <source>
        <dbReference type="EMBL" id="CAJ50656.1"/>
    </source>
</evidence>
<keyword evidence="3" id="KW-0812">Transmembrane</keyword>
<sequence length="250" mass="26763">MPTISIDGLLITMLLPDAVIYLYAALAGLALGGAVAVFCQYFPVFLRRVWRGRPVRGSVPRRAKLRAWPMAGWLLARAWPWPELLLASMFMACLWRFGAGWLALCAMAYCLVLLVLAWVDCRSYLLPDALTLPLLWAGLLVNIDGAITPLPHAVLGAAAGYGVLWLFYQMFKLCTGREGMGFGDFKLTAALGAWLGLGMLGPVMLLAALAGVALGLAARWRGLGGRLQPFGPCLALAGVAGLLCRGGGLF</sequence>